<feature type="domain" description="MYND-type" evidence="5">
    <location>
        <begin position="8"/>
        <end position="44"/>
    </location>
</feature>
<evidence type="ECO:0000313" key="7">
    <source>
        <dbReference type="Proteomes" id="UP000799302"/>
    </source>
</evidence>
<keyword evidence="7" id="KW-1185">Reference proteome</keyword>
<evidence type="ECO:0000256" key="4">
    <source>
        <dbReference type="PROSITE-ProRule" id="PRU00134"/>
    </source>
</evidence>
<gene>
    <name evidence="6" type="ORF">BT63DRAFT_410159</name>
</gene>
<dbReference type="SUPFAM" id="SSF144232">
    <property type="entry name" value="HIT/MYND zinc finger-like"/>
    <property type="match status" value="1"/>
</dbReference>
<evidence type="ECO:0000256" key="3">
    <source>
        <dbReference type="ARBA" id="ARBA00022833"/>
    </source>
</evidence>
<organism evidence="6 7">
    <name type="scientific">Microthyrium microscopicum</name>
    <dbReference type="NCBI Taxonomy" id="703497"/>
    <lineage>
        <taxon>Eukaryota</taxon>
        <taxon>Fungi</taxon>
        <taxon>Dikarya</taxon>
        <taxon>Ascomycota</taxon>
        <taxon>Pezizomycotina</taxon>
        <taxon>Dothideomycetes</taxon>
        <taxon>Dothideomycetes incertae sedis</taxon>
        <taxon>Microthyriales</taxon>
        <taxon>Microthyriaceae</taxon>
        <taxon>Microthyrium</taxon>
    </lineage>
</organism>
<evidence type="ECO:0000259" key="5">
    <source>
        <dbReference type="PROSITE" id="PS50865"/>
    </source>
</evidence>
<keyword evidence="2 4" id="KW-0863">Zinc-finger</keyword>
<evidence type="ECO:0000256" key="1">
    <source>
        <dbReference type="ARBA" id="ARBA00022723"/>
    </source>
</evidence>
<sequence>MADIETLCLMCNSPWERHCGQCNSARYCSVNCQKADWPAHKLLCASFADFAPTSRPSEDDYRAILFSVNKGPQFIWLKHNLIAELHCWVPDRKSEAKLLGPPKCLTDYSIIQYNQTLDRWLPDTLFISYRDDYMIDGSKVNKSICEATEDRTIHTYKGPVLVYGSIGLNNSPAASKDLTLIDYAHVIDYFKTVNRFTGSPAPKSLYQKLVAEKVMVQKAGEHKVKAAIILCDGDLKASKKGLRFQMTDIVLNHPIFQEHDMPKTAKLLELPLLTRKNSLDTRFTPVLNASVVGERLISNINADVLHFDCDLKNYRPAMPVSQPYPAATLRGPGSILVVRQDKKPLLPMHVSAMCEYIRQEINSNVPRTYTRDAEAEKRRNEQILAAMSPDKFQAFWNQWLPHQRYPVPIPSPIDRKRCWVMELGRAVGYVHCLATGCVLDFGYGKEYWISKPGFFVY</sequence>
<evidence type="ECO:0000256" key="2">
    <source>
        <dbReference type="ARBA" id="ARBA00022771"/>
    </source>
</evidence>
<accession>A0A6A6ULJ3</accession>
<evidence type="ECO:0000313" key="6">
    <source>
        <dbReference type="EMBL" id="KAF2673112.1"/>
    </source>
</evidence>
<dbReference type="EMBL" id="MU004231">
    <property type="protein sequence ID" value="KAF2673112.1"/>
    <property type="molecule type" value="Genomic_DNA"/>
</dbReference>
<dbReference type="PROSITE" id="PS50865">
    <property type="entry name" value="ZF_MYND_2"/>
    <property type="match status" value="1"/>
</dbReference>
<dbReference type="OrthoDB" id="437457at2759"/>
<proteinExistence type="predicted"/>
<dbReference type="PROSITE" id="PS01360">
    <property type="entry name" value="ZF_MYND_1"/>
    <property type="match status" value="1"/>
</dbReference>
<keyword evidence="3" id="KW-0862">Zinc</keyword>
<keyword evidence="1" id="KW-0479">Metal-binding</keyword>
<dbReference type="Pfam" id="PF01753">
    <property type="entry name" value="zf-MYND"/>
    <property type="match status" value="1"/>
</dbReference>
<dbReference type="GO" id="GO:0008270">
    <property type="term" value="F:zinc ion binding"/>
    <property type="evidence" value="ECO:0007669"/>
    <property type="project" value="UniProtKB-KW"/>
</dbReference>
<protein>
    <recommendedName>
        <fullName evidence="5">MYND-type domain-containing protein</fullName>
    </recommendedName>
</protein>
<dbReference type="Gene3D" id="6.10.140.2220">
    <property type="match status" value="1"/>
</dbReference>
<dbReference type="InterPro" id="IPR002893">
    <property type="entry name" value="Znf_MYND"/>
</dbReference>
<reference evidence="6" key="1">
    <citation type="journal article" date="2020" name="Stud. Mycol.">
        <title>101 Dothideomycetes genomes: a test case for predicting lifestyles and emergence of pathogens.</title>
        <authorList>
            <person name="Haridas S."/>
            <person name="Albert R."/>
            <person name="Binder M."/>
            <person name="Bloem J."/>
            <person name="Labutti K."/>
            <person name="Salamov A."/>
            <person name="Andreopoulos B."/>
            <person name="Baker S."/>
            <person name="Barry K."/>
            <person name="Bills G."/>
            <person name="Bluhm B."/>
            <person name="Cannon C."/>
            <person name="Castanera R."/>
            <person name="Culley D."/>
            <person name="Daum C."/>
            <person name="Ezra D."/>
            <person name="Gonzalez J."/>
            <person name="Henrissat B."/>
            <person name="Kuo A."/>
            <person name="Liang C."/>
            <person name="Lipzen A."/>
            <person name="Lutzoni F."/>
            <person name="Magnuson J."/>
            <person name="Mondo S."/>
            <person name="Nolan M."/>
            <person name="Ohm R."/>
            <person name="Pangilinan J."/>
            <person name="Park H.-J."/>
            <person name="Ramirez L."/>
            <person name="Alfaro M."/>
            <person name="Sun H."/>
            <person name="Tritt A."/>
            <person name="Yoshinaga Y."/>
            <person name="Zwiers L.-H."/>
            <person name="Turgeon B."/>
            <person name="Goodwin S."/>
            <person name="Spatafora J."/>
            <person name="Crous P."/>
            <person name="Grigoriev I."/>
        </authorList>
    </citation>
    <scope>NUCLEOTIDE SEQUENCE</scope>
    <source>
        <strain evidence="6">CBS 115976</strain>
    </source>
</reference>
<name>A0A6A6ULJ3_9PEZI</name>
<dbReference type="Proteomes" id="UP000799302">
    <property type="component" value="Unassembled WGS sequence"/>
</dbReference>
<dbReference type="AlphaFoldDB" id="A0A6A6ULJ3"/>